<dbReference type="eggNOG" id="ENOG5030HE9">
    <property type="taxonomic scope" value="Bacteria"/>
</dbReference>
<dbReference type="Proteomes" id="UP000016662">
    <property type="component" value="Unassembled WGS sequence"/>
</dbReference>
<proteinExistence type="predicted"/>
<dbReference type="HOGENOM" id="CLU_082119_0_0_9"/>
<gene>
    <name evidence="1" type="ORF">RUMCAL_01391</name>
</gene>
<evidence type="ECO:0000313" key="2">
    <source>
        <dbReference type="Proteomes" id="UP000016662"/>
    </source>
</evidence>
<dbReference type="AlphaFoldDB" id="U2KCJ7"/>
<organism evidence="1 2">
    <name type="scientific">Ruminococcus callidus ATCC 27760</name>
    <dbReference type="NCBI Taxonomy" id="411473"/>
    <lineage>
        <taxon>Bacteria</taxon>
        <taxon>Bacillati</taxon>
        <taxon>Bacillota</taxon>
        <taxon>Clostridia</taxon>
        <taxon>Eubacteriales</taxon>
        <taxon>Oscillospiraceae</taxon>
        <taxon>Ruminococcus</taxon>
    </lineage>
</organism>
<dbReference type="PATRIC" id="fig|411473.3.peg.1124"/>
<comment type="caution">
    <text evidence="1">The sequence shown here is derived from an EMBL/GenBank/DDBJ whole genome shotgun (WGS) entry which is preliminary data.</text>
</comment>
<keyword evidence="2" id="KW-1185">Reference proteome</keyword>
<evidence type="ECO:0000313" key="1">
    <source>
        <dbReference type="EMBL" id="ERJ96256.1"/>
    </source>
</evidence>
<reference evidence="1 2" key="1">
    <citation type="submission" date="2013-07" db="EMBL/GenBank/DDBJ databases">
        <authorList>
            <person name="Weinstock G."/>
            <person name="Sodergren E."/>
            <person name="Wylie T."/>
            <person name="Fulton L."/>
            <person name="Fulton R."/>
            <person name="Fronick C."/>
            <person name="O'Laughlin M."/>
            <person name="Godfrey J."/>
            <person name="Miner T."/>
            <person name="Herter B."/>
            <person name="Appelbaum E."/>
            <person name="Cordes M."/>
            <person name="Lek S."/>
            <person name="Wollam A."/>
            <person name="Pepin K.H."/>
            <person name="Palsikar V.B."/>
            <person name="Mitreva M."/>
            <person name="Wilson R.K."/>
        </authorList>
    </citation>
    <scope>NUCLEOTIDE SEQUENCE [LARGE SCALE GENOMIC DNA]</scope>
    <source>
        <strain evidence="1 2">ATCC 27760</strain>
    </source>
</reference>
<protein>
    <submittedName>
        <fullName evidence="1">Uncharacterized protein</fullName>
    </submittedName>
</protein>
<accession>U2KCJ7</accession>
<dbReference type="STRING" id="411473.RUMCAL_01391"/>
<dbReference type="EMBL" id="AWVF01000175">
    <property type="protein sequence ID" value="ERJ96256.1"/>
    <property type="molecule type" value="Genomic_DNA"/>
</dbReference>
<name>U2KCJ7_9FIRM</name>
<sequence length="199" mass="22200">MCFVFKSNSLCYITGLREGTSYSIDVIPIAKEGETSEMQSTCAYAKTEQVEVIENFPYEDGWTNCFAYENAAGLTRNPSWSAIRGCIPDPITDTGIMRDEYGDYCVAMGTKYGYCNDRFLITLENGIQFTVKICDSKGDVPYHHFGGTGKCVIEFIHGNGQLPNCVAFTGNYGCFSWNGLDFDNIRSIQKINYGNPISY</sequence>